<accession>A0A6A4RUM4</accession>
<organism evidence="2 3">
    <name type="scientific">Scophthalmus maximus</name>
    <name type="common">Turbot</name>
    <name type="synonym">Psetta maxima</name>
    <dbReference type="NCBI Taxonomy" id="52904"/>
    <lineage>
        <taxon>Eukaryota</taxon>
        <taxon>Metazoa</taxon>
        <taxon>Chordata</taxon>
        <taxon>Craniata</taxon>
        <taxon>Vertebrata</taxon>
        <taxon>Euteleostomi</taxon>
        <taxon>Actinopterygii</taxon>
        <taxon>Neopterygii</taxon>
        <taxon>Teleostei</taxon>
        <taxon>Neoteleostei</taxon>
        <taxon>Acanthomorphata</taxon>
        <taxon>Carangaria</taxon>
        <taxon>Pleuronectiformes</taxon>
        <taxon>Pleuronectoidei</taxon>
        <taxon>Scophthalmidae</taxon>
        <taxon>Scophthalmus</taxon>
    </lineage>
</organism>
<feature type="domain" description="Reverse transcriptase" evidence="1">
    <location>
        <begin position="76"/>
        <end position="202"/>
    </location>
</feature>
<protein>
    <recommendedName>
        <fullName evidence="1">Reverse transcriptase domain-containing protein</fullName>
    </recommendedName>
</protein>
<dbReference type="InterPro" id="IPR043502">
    <property type="entry name" value="DNA/RNA_pol_sf"/>
</dbReference>
<dbReference type="Pfam" id="PF00078">
    <property type="entry name" value="RVT_1"/>
    <property type="match status" value="1"/>
</dbReference>
<dbReference type="SUPFAM" id="SSF56672">
    <property type="entry name" value="DNA/RNA polymerases"/>
    <property type="match status" value="1"/>
</dbReference>
<dbReference type="EMBL" id="VEVO01000022">
    <property type="protein sequence ID" value="KAF0023070.1"/>
    <property type="molecule type" value="Genomic_DNA"/>
</dbReference>
<gene>
    <name evidence="2" type="ORF">F2P81_023700</name>
</gene>
<evidence type="ECO:0000259" key="1">
    <source>
        <dbReference type="Pfam" id="PF00078"/>
    </source>
</evidence>
<sequence>MSGGWTFKFSPKFHCSSSQESELPSFQSSYVKEIDITERLSDCGTGVCTTTSDGYITTHNTQDLHRTTWMIFKIVTHSLNQFAYRANRSVDDEVNMASTSPSTLLFVDFSSAFNTVLPALLQDKLFQLHVPDSTCRWITDFLSDRKQRVKLGKHISESQTISTGSRQGCVLSPLLFSLYTSGCTSSPQSVKLLKFADDTTLIGLISGRDESAYRTFLTVTPQSDGQQKPDTYEPCTFQCLQLLSTNIALPETCAK</sequence>
<dbReference type="InterPro" id="IPR000477">
    <property type="entry name" value="RT_dom"/>
</dbReference>
<evidence type="ECO:0000313" key="2">
    <source>
        <dbReference type="EMBL" id="KAF0023070.1"/>
    </source>
</evidence>
<comment type="caution">
    <text evidence="2">The sequence shown here is derived from an EMBL/GenBank/DDBJ whole genome shotgun (WGS) entry which is preliminary data.</text>
</comment>
<dbReference type="AlphaFoldDB" id="A0A6A4RUM4"/>
<proteinExistence type="predicted"/>
<reference evidence="2 3" key="1">
    <citation type="submission" date="2019-06" db="EMBL/GenBank/DDBJ databases">
        <title>Draft genomes of female and male turbot (Scophthalmus maximus).</title>
        <authorList>
            <person name="Xu H."/>
            <person name="Xu X.-W."/>
            <person name="Shao C."/>
            <person name="Chen S."/>
        </authorList>
    </citation>
    <scope>NUCLEOTIDE SEQUENCE [LARGE SCALE GENOMIC DNA]</scope>
    <source>
        <strain evidence="2">Ysfricsl-2016a</strain>
        <tissue evidence="2">Blood</tissue>
    </source>
</reference>
<evidence type="ECO:0000313" key="3">
    <source>
        <dbReference type="Proteomes" id="UP000438429"/>
    </source>
</evidence>
<dbReference type="PANTHER" id="PTHR33332">
    <property type="entry name" value="REVERSE TRANSCRIPTASE DOMAIN-CONTAINING PROTEIN"/>
    <property type="match status" value="1"/>
</dbReference>
<name>A0A6A4RUM4_SCOMX</name>
<dbReference type="Proteomes" id="UP000438429">
    <property type="component" value="Unassembled WGS sequence"/>
</dbReference>